<dbReference type="EMBL" id="CP036268">
    <property type="protein sequence ID" value="QDT36131.1"/>
    <property type="molecule type" value="Genomic_DNA"/>
</dbReference>
<dbReference type="KEGG" id="svp:Pan189_04860"/>
<evidence type="ECO:0000313" key="2">
    <source>
        <dbReference type="Proteomes" id="UP000317318"/>
    </source>
</evidence>
<dbReference type="Proteomes" id="UP000317318">
    <property type="component" value="Chromosome"/>
</dbReference>
<keyword evidence="2" id="KW-1185">Reference proteome</keyword>
<reference evidence="1 2" key="1">
    <citation type="submission" date="2019-02" db="EMBL/GenBank/DDBJ databases">
        <title>Deep-cultivation of Planctomycetes and their phenomic and genomic characterization uncovers novel biology.</title>
        <authorList>
            <person name="Wiegand S."/>
            <person name="Jogler M."/>
            <person name="Boedeker C."/>
            <person name="Pinto D."/>
            <person name="Vollmers J."/>
            <person name="Rivas-Marin E."/>
            <person name="Kohn T."/>
            <person name="Peeters S.H."/>
            <person name="Heuer A."/>
            <person name="Rast P."/>
            <person name="Oberbeckmann S."/>
            <person name="Bunk B."/>
            <person name="Jeske O."/>
            <person name="Meyerdierks A."/>
            <person name="Storesund J.E."/>
            <person name="Kallscheuer N."/>
            <person name="Luecker S."/>
            <person name="Lage O.M."/>
            <person name="Pohl T."/>
            <person name="Merkel B.J."/>
            <person name="Hornburger P."/>
            <person name="Mueller R.-W."/>
            <person name="Bruemmer F."/>
            <person name="Labrenz M."/>
            <person name="Spormann A.M."/>
            <person name="Op den Camp H."/>
            <person name="Overmann J."/>
            <person name="Amann R."/>
            <person name="Jetten M.S.M."/>
            <person name="Mascher T."/>
            <person name="Medema M.H."/>
            <person name="Devos D.P."/>
            <person name="Kaster A.-K."/>
            <person name="Ovreas L."/>
            <person name="Rohde M."/>
            <person name="Galperin M.Y."/>
            <person name="Jogler C."/>
        </authorList>
    </citation>
    <scope>NUCLEOTIDE SEQUENCE [LARGE SCALE GENOMIC DNA]</scope>
    <source>
        <strain evidence="1 2">Pan189</strain>
    </source>
</reference>
<name>A0A517QWW7_9PLAN</name>
<gene>
    <name evidence="1" type="ORF">Pan189_04860</name>
</gene>
<proteinExistence type="predicted"/>
<protein>
    <submittedName>
        <fullName evidence="1">Uncharacterized protein</fullName>
    </submittedName>
</protein>
<dbReference type="AlphaFoldDB" id="A0A517QWW7"/>
<accession>A0A517QWW7</accession>
<sequence length="248" mass="26943">MATTQQILANGRGDSLTWDDWVNEVELADSRGRVRCSCEGEIEVLGQIAQPVRLREVAAALVIAIAMPWMSTFSLAAESNAENSFSGIAITPGPRADLMPLQVDQSEPLRVAYADGTAEDGLVPPPSDPEPSYSSFGCGGGACGIDYETAYRSVRFRRSEYLANPSYRHEAAMEIMFGQLRPMTINKHVESVAPSTVAEVPAYVPPFVYDRYQGLRPTFMGPVPAFAGPLGPYRLDGSSRPVLPIRPF</sequence>
<evidence type="ECO:0000313" key="1">
    <source>
        <dbReference type="EMBL" id="QDT36131.1"/>
    </source>
</evidence>
<organism evidence="1 2">
    <name type="scientific">Stratiformator vulcanicus</name>
    <dbReference type="NCBI Taxonomy" id="2527980"/>
    <lineage>
        <taxon>Bacteria</taxon>
        <taxon>Pseudomonadati</taxon>
        <taxon>Planctomycetota</taxon>
        <taxon>Planctomycetia</taxon>
        <taxon>Planctomycetales</taxon>
        <taxon>Planctomycetaceae</taxon>
        <taxon>Stratiformator</taxon>
    </lineage>
</organism>